<dbReference type="PANTHER" id="PTHR12802:SF44">
    <property type="entry name" value="SWI_SNF COMPLEX SUBUNIT SWI3B"/>
    <property type="match status" value="1"/>
</dbReference>
<dbReference type="Gene3D" id="1.10.10.60">
    <property type="entry name" value="Homeodomain-like"/>
    <property type="match status" value="1"/>
</dbReference>
<dbReference type="InterPro" id="IPR009057">
    <property type="entry name" value="Homeodomain-like_sf"/>
</dbReference>
<dbReference type="GO" id="GO:0005634">
    <property type="term" value="C:nucleus"/>
    <property type="evidence" value="ECO:0007669"/>
    <property type="project" value="UniProtKB-SubCell"/>
</dbReference>
<dbReference type="PROSITE" id="PS51293">
    <property type="entry name" value="SANT"/>
    <property type="match status" value="1"/>
</dbReference>
<comment type="subcellular location">
    <subcellularLocation>
        <location evidence="1">Nucleus</location>
    </subcellularLocation>
</comment>
<dbReference type="PROSITE" id="PS50090">
    <property type="entry name" value="MYB_LIKE"/>
    <property type="match status" value="1"/>
</dbReference>
<dbReference type="InterPro" id="IPR017884">
    <property type="entry name" value="SANT_dom"/>
</dbReference>
<keyword evidence="4" id="KW-0238">DNA-binding</keyword>
<dbReference type="CDD" id="cd00167">
    <property type="entry name" value="SANT"/>
    <property type="match status" value="1"/>
</dbReference>
<dbReference type="Gene3D" id="1.10.10.10">
    <property type="entry name" value="Winged helix-like DNA-binding domain superfamily/Winged helix DNA-binding domain"/>
    <property type="match status" value="1"/>
</dbReference>
<evidence type="ECO:0000256" key="7">
    <source>
        <dbReference type="SAM" id="MobiDB-lite"/>
    </source>
</evidence>
<dbReference type="GO" id="GO:0003677">
    <property type="term" value="F:DNA binding"/>
    <property type="evidence" value="ECO:0007669"/>
    <property type="project" value="UniProtKB-KW"/>
</dbReference>
<dbReference type="Proteomes" id="UP000594638">
    <property type="component" value="Unassembled WGS sequence"/>
</dbReference>
<dbReference type="FunFam" id="1.10.10.60:FF:000014">
    <property type="entry name" value="SWI/SNF complex subunit SMARCC2 isoform C"/>
    <property type="match status" value="1"/>
</dbReference>
<evidence type="ECO:0000256" key="3">
    <source>
        <dbReference type="ARBA" id="ARBA00023015"/>
    </source>
</evidence>
<organism evidence="11 12">
    <name type="scientific">Olea europaea subsp. europaea</name>
    <dbReference type="NCBI Taxonomy" id="158383"/>
    <lineage>
        <taxon>Eukaryota</taxon>
        <taxon>Viridiplantae</taxon>
        <taxon>Streptophyta</taxon>
        <taxon>Embryophyta</taxon>
        <taxon>Tracheophyta</taxon>
        <taxon>Spermatophyta</taxon>
        <taxon>Magnoliopsida</taxon>
        <taxon>eudicotyledons</taxon>
        <taxon>Gunneridae</taxon>
        <taxon>Pentapetalae</taxon>
        <taxon>asterids</taxon>
        <taxon>lamiids</taxon>
        <taxon>Lamiales</taxon>
        <taxon>Oleaceae</taxon>
        <taxon>Oleeae</taxon>
        <taxon>Olea</taxon>
    </lineage>
</organism>
<feature type="region of interest" description="Disordered" evidence="7">
    <location>
        <begin position="1"/>
        <end position="53"/>
    </location>
</feature>
<evidence type="ECO:0000259" key="10">
    <source>
        <dbReference type="PROSITE" id="PS51294"/>
    </source>
</evidence>
<feature type="domain" description="SANT" evidence="9">
    <location>
        <begin position="234"/>
        <end position="285"/>
    </location>
</feature>
<dbReference type="PROSITE" id="PS51294">
    <property type="entry name" value="HTH_MYB"/>
    <property type="match status" value="1"/>
</dbReference>
<comment type="caution">
    <text evidence="11">The sequence shown here is derived from an EMBL/GenBank/DDBJ whole genome shotgun (WGS) entry which is preliminary data.</text>
</comment>
<feature type="domain" description="HTH myb-type" evidence="10">
    <location>
        <begin position="236"/>
        <end position="273"/>
    </location>
</feature>
<evidence type="ECO:0000256" key="1">
    <source>
        <dbReference type="ARBA" id="ARBA00004123"/>
    </source>
</evidence>
<accession>A0A8S0TA10</accession>
<keyword evidence="3" id="KW-0805">Transcription regulation</keyword>
<keyword evidence="5" id="KW-0804">Transcription</keyword>
<keyword evidence="12" id="KW-1185">Reference proteome</keyword>
<dbReference type="PANTHER" id="PTHR12802">
    <property type="entry name" value="SWI/SNF COMPLEX-RELATED"/>
    <property type="match status" value="1"/>
</dbReference>
<evidence type="ECO:0000313" key="11">
    <source>
        <dbReference type="EMBL" id="CAA3000850.1"/>
    </source>
</evidence>
<proteinExistence type="predicted"/>
<dbReference type="AlphaFoldDB" id="A0A8S0TA10"/>
<feature type="domain" description="Myb-like" evidence="8">
    <location>
        <begin position="231"/>
        <end position="281"/>
    </location>
</feature>
<reference evidence="11 12" key="1">
    <citation type="submission" date="2019-12" db="EMBL/GenBank/DDBJ databases">
        <authorList>
            <person name="Alioto T."/>
            <person name="Alioto T."/>
            <person name="Gomez Garrido J."/>
        </authorList>
    </citation>
    <scope>NUCLEOTIDE SEQUENCE [LARGE SCALE GENOMIC DNA]</scope>
</reference>
<evidence type="ECO:0000259" key="9">
    <source>
        <dbReference type="PROSITE" id="PS51293"/>
    </source>
</evidence>
<dbReference type="InterPro" id="IPR036388">
    <property type="entry name" value="WH-like_DNA-bd_sf"/>
</dbReference>
<dbReference type="EMBL" id="CACTIH010005716">
    <property type="protein sequence ID" value="CAA3000850.1"/>
    <property type="molecule type" value="Genomic_DNA"/>
</dbReference>
<dbReference type="Pfam" id="PF00249">
    <property type="entry name" value="Myb_DNA-binding"/>
    <property type="match status" value="1"/>
</dbReference>
<dbReference type="InterPro" id="IPR017930">
    <property type="entry name" value="Myb_dom"/>
</dbReference>
<evidence type="ECO:0000259" key="8">
    <source>
        <dbReference type="PROSITE" id="PS50090"/>
    </source>
</evidence>
<dbReference type="SUPFAM" id="SSF46689">
    <property type="entry name" value="Homeodomain-like"/>
    <property type="match status" value="2"/>
</dbReference>
<gene>
    <name evidence="11" type="ORF">OLEA9_A085196</name>
</gene>
<dbReference type="OrthoDB" id="118550at2759"/>
<keyword evidence="2" id="KW-0217">Developmental protein</keyword>
<protein>
    <submittedName>
        <fullName evidence="11">SWI SNF complex subunit SWI3B</fullName>
    </submittedName>
</protein>
<dbReference type="SMART" id="SM00717">
    <property type="entry name" value="SANT"/>
    <property type="match status" value="1"/>
</dbReference>
<evidence type="ECO:0000256" key="6">
    <source>
        <dbReference type="ARBA" id="ARBA00023242"/>
    </source>
</evidence>
<dbReference type="Gramene" id="OE9A085196T1">
    <property type="protein sequence ID" value="OE9A085196C1"/>
    <property type="gene ID" value="OE9A085196"/>
</dbReference>
<evidence type="ECO:0000256" key="2">
    <source>
        <dbReference type="ARBA" id="ARBA00022473"/>
    </source>
</evidence>
<evidence type="ECO:0000256" key="4">
    <source>
        <dbReference type="ARBA" id="ARBA00023125"/>
    </source>
</evidence>
<feature type="compositionally biased region" description="Pro residues" evidence="7">
    <location>
        <begin position="1"/>
        <end position="10"/>
    </location>
</feature>
<name>A0A8S0TA10_OLEEU</name>
<feature type="compositionally biased region" description="Low complexity" evidence="7">
    <location>
        <begin position="16"/>
        <end position="32"/>
    </location>
</feature>
<evidence type="ECO:0000313" key="12">
    <source>
        <dbReference type="Proteomes" id="UP000594638"/>
    </source>
</evidence>
<sequence>MKSPSTPTPEPSAGNPITDAPTATITIDLTPPSDSKANLASVTPTPTPNPTPITVTAAATTTSTATGRTHPVPPFSDADVIHIPSYSRWFSWNRIHECEFKFVPEFFDGRSPSKNPGVYKYYRNASLGDFEKTPPRKLPSLRIFDFLEAWGLINYTGSSKPQLKWEEESKVVMPLVAVAPVTVSKSKPCSNCKGICSFACFASDKHDMRLCASCNVRGNYRESLEFKRVEISEEAKTDWTDKETLQLLEAIMHYGDDWKKVAVHVGGRSEKQCVTHFVNFPFGEQFDGPSESSELDAALSSQDLSRPTKRMCLTPLSDFSNPIMAQDISSGCFSLHFAALSALGDIKLKESLTSGASKQQESDFASNGDDLNSMEGALSEVRLQLKKEDEELEKAISGIAVQTKEFEDKIVQFEEFDLHMERKLQKLQQLQNLLFVDHSLFHFIKHQPHQTPVKA</sequence>
<dbReference type="InterPro" id="IPR001005">
    <property type="entry name" value="SANT/Myb"/>
</dbReference>
<keyword evidence="6" id="KW-0539">Nucleus</keyword>
<evidence type="ECO:0000256" key="5">
    <source>
        <dbReference type="ARBA" id="ARBA00023163"/>
    </source>
</evidence>